<accession>A0A7I7MBN6</accession>
<dbReference type="AlphaFoldDB" id="A0A7I7MBN6"/>
<reference evidence="5 6" key="1">
    <citation type="journal article" date="2019" name="Emerg. Microbes Infect.">
        <title>Comprehensive subspecies identification of 175 nontuberculous mycobacteria species based on 7547 genomic profiles.</title>
        <authorList>
            <person name="Matsumoto Y."/>
            <person name="Kinjo T."/>
            <person name="Motooka D."/>
            <person name="Nabeya D."/>
            <person name="Jung N."/>
            <person name="Uechi K."/>
            <person name="Horii T."/>
            <person name="Iida T."/>
            <person name="Fujita J."/>
            <person name="Nakamura S."/>
        </authorList>
    </citation>
    <scope>NUCLEOTIDE SEQUENCE [LARGE SCALE GENOMIC DNA]</scope>
    <source>
        <strain evidence="5 6">JCM 13323</strain>
    </source>
</reference>
<evidence type="ECO:0008006" key="7">
    <source>
        <dbReference type="Google" id="ProtNLM"/>
    </source>
</evidence>
<dbReference type="GO" id="GO:0016020">
    <property type="term" value="C:membrane"/>
    <property type="evidence" value="ECO:0007669"/>
    <property type="project" value="UniProtKB-SubCell"/>
</dbReference>
<keyword evidence="4" id="KW-1133">Transmembrane helix</keyword>
<dbReference type="RefSeq" id="WP_163722312.1">
    <property type="nucleotide sequence ID" value="NZ_AP022574.1"/>
</dbReference>
<keyword evidence="6" id="KW-1185">Reference proteome</keyword>
<dbReference type="Proteomes" id="UP000466514">
    <property type="component" value="Chromosome"/>
</dbReference>
<evidence type="ECO:0000256" key="4">
    <source>
        <dbReference type="SAM" id="Phobius"/>
    </source>
</evidence>
<evidence type="ECO:0000313" key="5">
    <source>
        <dbReference type="EMBL" id="BBX68789.1"/>
    </source>
</evidence>
<evidence type="ECO:0000256" key="2">
    <source>
        <dbReference type="ARBA" id="ARBA00023136"/>
    </source>
</evidence>
<feature type="transmembrane region" description="Helical" evidence="4">
    <location>
        <begin position="62"/>
        <end position="83"/>
    </location>
</feature>
<feature type="compositionally biased region" description="Low complexity" evidence="3">
    <location>
        <begin position="1"/>
        <end position="25"/>
    </location>
</feature>
<evidence type="ECO:0000256" key="3">
    <source>
        <dbReference type="SAM" id="MobiDB-lite"/>
    </source>
</evidence>
<comment type="subcellular location">
    <subcellularLocation>
        <location evidence="1">Membrane</location>
    </subcellularLocation>
</comment>
<sequence length="216" mass="23331">MADDAAAPEGELTETTPEPDTTVEPTDADETALDTDEAEETADEFAAEDAAPPRTPWSHVKIALVAGLVGVLALAGLTGWLGYRTWESQRAEATRELFLQVGRQGALNLTTIDWEHADTDVQRILDSATGTFYDDFQKRAQPFAEVVKQAKSKSEGTIAEAGLDTSTDNEAQVLVAVTVKTTNAGAPEQQPRAWRMRISVEKIGDEAKVSNVEFVP</sequence>
<dbReference type="KEGG" id="mpsc:MPSYJ_22500"/>
<name>A0A7I7MBN6_9MYCO</name>
<keyword evidence="4" id="KW-0812">Transmembrane</keyword>
<evidence type="ECO:0000313" key="6">
    <source>
        <dbReference type="Proteomes" id="UP000466514"/>
    </source>
</evidence>
<keyword evidence="2 4" id="KW-0472">Membrane</keyword>
<dbReference type="EMBL" id="AP022574">
    <property type="protein sequence ID" value="BBX68789.1"/>
    <property type="molecule type" value="Genomic_DNA"/>
</dbReference>
<dbReference type="PANTHER" id="PTHR37042:SF4">
    <property type="entry name" value="OUTER MEMBRANE PROTEIN RV1973"/>
    <property type="match status" value="1"/>
</dbReference>
<evidence type="ECO:0000256" key="1">
    <source>
        <dbReference type="ARBA" id="ARBA00004370"/>
    </source>
</evidence>
<protein>
    <recommendedName>
        <fullName evidence="7">Mce associated membrane protein</fullName>
    </recommendedName>
</protein>
<dbReference type="PANTHER" id="PTHR37042">
    <property type="entry name" value="OUTER MEMBRANE PROTEIN RV1973"/>
    <property type="match status" value="1"/>
</dbReference>
<feature type="compositionally biased region" description="Acidic residues" evidence="3">
    <location>
        <begin position="26"/>
        <end position="47"/>
    </location>
</feature>
<proteinExistence type="predicted"/>
<organism evidence="5 6">
    <name type="scientific">Mycolicibacterium psychrotolerans</name>
    <dbReference type="NCBI Taxonomy" id="216929"/>
    <lineage>
        <taxon>Bacteria</taxon>
        <taxon>Bacillati</taxon>
        <taxon>Actinomycetota</taxon>
        <taxon>Actinomycetes</taxon>
        <taxon>Mycobacteriales</taxon>
        <taxon>Mycobacteriaceae</taxon>
        <taxon>Mycolicibacterium</taxon>
    </lineage>
</organism>
<feature type="region of interest" description="Disordered" evidence="3">
    <location>
        <begin position="1"/>
        <end position="53"/>
    </location>
</feature>
<gene>
    <name evidence="5" type="ORF">MPSYJ_22500</name>
</gene>